<proteinExistence type="predicted"/>
<protein>
    <submittedName>
        <fullName evidence="1">Uncharacterized protein</fullName>
    </submittedName>
</protein>
<organism evidence="1 2">
    <name type="scientific">Dryococelus australis</name>
    <dbReference type="NCBI Taxonomy" id="614101"/>
    <lineage>
        <taxon>Eukaryota</taxon>
        <taxon>Metazoa</taxon>
        <taxon>Ecdysozoa</taxon>
        <taxon>Arthropoda</taxon>
        <taxon>Hexapoda</taxon>
        <taxon>Insecta</taxon>
        <taxon>Pterygota</taxon>
        <taxon>Neoptera</taxon>
        <taxon>Polyneoptera</taxon>
        <taxon>Phasmatodea</taxon>
        <taxon>Verophasmatodea</taxon>
        <taxon>Anareolatae</taxon>
        <taxon>Phasmatidae</taxon>
        <taxon>Eurycanthinae</taxon>
        <taxon>Dryococelus</taxon>
    </lineage>
</organism>
<sequence length="496" mass="55479">MKGAGKREIPEKTRRPTASYSTRFPLARIRRVGRQAVQCWDTEIGCAQPARSVYLIFSLWLRDGERVRDGEFTGICPIDANTGWIVLTGLRQGLNTLRSAHIYWHLRQIRSESPIPTTARTLVLLVSVLELNIVLFIHTAPDTTLYFTLFTIGQSSTNGDTIDTIKCPLSTWKKEGRFGEKGGGALFEEHVGGEWEGERGWEAQSGGSTEVAGRVIETRTLRKIPRAPLSSFVLALDGHCSDCRLATLRSLYIAAVAERLACPLPTEANRVKPPAGSLRDFRVWESCRTLTLVDWFSREFPPLFHSVVAPHSRHSPSSALKTSLLRTAQISSLTHSHPFPPLAWSDFGKPWKTEIRMAGPGIEHESSRIRVQRVTTAPPPSARLHSAVYTRVLVVGSLAAPPLLAVWHSLLVSSEVCYWLRVVQGVSNKLRSNSKLNFSAHVFDVYHVLKRTREMFLSLAITFTRSLLLVTQLVFSGLHSTLLEFQWPLLPILNPR</sequence>
<name>A0ABQ9G9F6_9NEOP</name>
<gene>
    <name evidence="1" type="ORF">PR048_031479</name>
</gene>
<evidence type="ECO:0000313" key="2">
    <source>
        <dbReference type="Proteomes" id="UP001159363"/>
    </source>
</evidence>
<comment type="caution">
    <text evidence="1">The sequence shown here is derived from an EMBL/GenBank/DDBJ whole genome shotgun (WGS) entry which is preliminary data.</text>
</comment>
<dbReference type="Proteomes" id="UP001159363">
    <property type="component" value="Chromosome 14"/>
</dbReference>
<keyword evidence="2" id="KW-1185">Reference proteome</keyword>
<evidence type="ECO:0000313" key="1">
    <source>
        <dbReference type="EMBL" id="KAJ8867676.1"/>
    </source>
</evidence>
<reference evidence="1 2" key="1">
    <citation type="submission" date="2023-02" db="EMBL/GenBank/DDBJ databases">
        <title>LHISI_Scaffold_Assembly.</title>
        <authorList>
            <person name="Stuart O.P."/>
            <person name="Cleave R."/>
            <person name="Magrath M.J.L."/>
            <person name="Mikheyev A.S."/>
        </authorList>
    </citation>
    <scope>NUCLEOTIDE SEQUENCE [LARGE SCALE GENOMIC DNA]</scope>
    <source>
        <strain evidence="1">Daus_M_001</strain>
        <tissue evidence="1">Leg muscle</tissue>
    </source>
</reference>
<dbReference type="EMBL" id="JARBHB010000015">
    <property type="protein sequence ID" value="KAJ8867676.1"/>
    <property type="molecule type" value="Genomic_DNA"/>
</dbReference>
<accession>A0ABQ9G9F6</accession>